<dbReference type="Gene3D" id="3.30.465.10">
    <property type="match status" value="1"/>
</dbReference>
<evidence type="ECO:0000256" key="2">
    <source>
        <dbReference type="ARBA" id="ARBA00003921"/>
    </source>
</evidence>
<comment type="similarity">
    <text evidence="16">Belongs to the MurB family.</text>
</comment>
<dbReference type="HAMAP" id="MF_00037">
    <property type="entry name" value="MurB"/>
    <property type="match status" value="1"/>
</dbReference>
<dbReference type="InterPro" id="IPR036318">
    <property type="entry name" value="FAD-bd_PCMH-like_sf"/>
</dbReference>
<comment type="subcellular location">
    <subcellularLocation>
        <location evidence="3 16">Cytoplasm</location>
    </subcellularLocation>
</comment>
<evidence type="ECO:0000313" key="18">
    <source>
        <dbReference type="EMBL" id="HJB97150.1"/>
    </source>
</evidence>
<proteinExistence type="inferred from homology"/>
<organism evidence="18 19">
    <name type="scientific">Candidatus Acutalibacter pullicola</name>
    <dbReference type="NCBI Taxonomy" id="2838417"/>
    <lineage>
        <taxon>Bacteria</taxon>
        <taxon>Bacillati</taxon>
        <taxon>Bacillota</taxon>
        <taxon>Clostridia</taxon>
        <taxon>Eubacteriales</taxon>
        <taxon>Acutalibacteraceae</taxon>
        <taxon>Acutalibacter</taxon>
    </lineage>
</organism>
<keyword evidence="13 16" id="KW-0131">Cell cycle</keyword>
<evidence type="ECO:0000313" key="19">
    <source>
        <dbReference type="Proteomes" id="UP000826793"/>
    </source>
</evidence>
<dbReference type="NCBIfam" id="TIGR00179">
    <property type="entry name" value="murB"/>
    <property type="match status" value="1"/>
</dbReference>
<dbReference type="PANTHER" id="PTHR21071:SF4">
    <property type="entry name" value="UDP-N-ACETYLENOLPYRUVOYLGLUCOSAMINE REDUCTASE"/>
    <property type="match status" value="1"/>
</dbReference>
<dbReference type="Gene3D" id="3.90.78.10">
    <property type="entry name" value="UDP-N-acetylenolpyruvoylglucosamine reductase, C-terminal domain"/>
    <property type="match status" value="1"/>
</dbReference>
<evidence type="ECO:0000256" key="14">
    <source>
        <dbReference type="ARBA" id="ARBA00023316"/>
    </source>
</evidence>
<keyword evidence="11 16" id="KW-0573">Peptidoglycan synthesis</keyword>
<keyword evidence="6 16" id="KW-0132">Cell division</keyword>
<dbReference type="EMBL" id="DWXG01000008">
    <property type="protein sequence ID" value="HJB97150.1"/>
    <property type="molecule type" value="Genomic_DNA"/>
</dbReference>
<dbReference type="InterPro" id="IPR036635">
    <property type="entry name" value="MurB_C_sf"/>
</dbReference>
<comment type="function">
    <text evidence="2 16">Cell wall formation.</text>
</comment>
<dbReference type="Proteomes" id="UP000826793">
    <property type="component" value="Unassembled WGS sequence"/>
</dbReference>
<feature type="active site" evidence="16">
    <location>
        <position position="298"/>
    </location>
</feature>
<sequence length="304" mass="32315">MKQNYASLDRAAEQLGCSCAPQEPMCLHTTFRIGGPADRLLTVERVSQLGELLKILHGEEIPFLVLGKGSNLLVSDKGIRGVVLLLAGEFKKVELLSNGRLRAGAGASLASVCAFARDQGLSGLEFAWGIPGSVGGAVTMDAGAYGGEMRDVVERVCHLTEEGTLSSAAGEELGFSYRKSRYTGGREVIAWADYKLQPGDPTQIGSQMEELMARRKAKQPYDMPSAGSVFKRPEGAYAAALIEECGLKGRRVGGAQVSEKHAGFIVNTGGATCGDVLALIGQIQQEVREKKGISLETEVRVLGE</sequence>
<evidence type="ECO:0000256" key="10">
    <source>
        <dbReference type="ARBA" id="ARBA00022960"/>
    </source>
</evidence>
<dbReference type="Pfam" id="PF01565">
    <property type="entry name" value="FAD_binding_4"/>
    <property type="match status" value="1"/>
</dbReference>
<evidence type="ECO:0000256" key="15">
    <source>
        <dbReference type="ARBA" id="ARBA00048914"/>
    </source>
</evidence>
<dbReference type="GO" id="GO:0008762">
    <property type="term" value="F:UDP-N-acetylmuramate dehydrogenase activity"/>
    <property type="evidence" value="ECO:0007669"/>
    <property type="project" value="UniProtKB-UniRule"/>
</dbReference>
<dbReference type="InterPro" id="IPR016169">
    <property type="entry name" value="FAD-bd_PCMH_sub2"/>
</dbReference>
<dbReference type="GO" id="GO:0009252">
    <property type="term" value="P:peptidoglycan biosynthetic process"/>
    <property type="evidence" value="ECO:0007669"/>
    <property type="project" value="UniProtKB-UniRule"/>
</dbReference>
<keyword evidence="12 16" id="KW-0560">Oxidoreductase</keyword>
<reference evidence="18" key="2">
    <citation type="submission" date="2021-04" db="EMBL/GenBank/DDBJ databases">
        <authorList>
            <person name="Gilroy R."/>
        </authorList>
    </citation>
    <scope>NUCLEOTIDE SEQUENCE</scope>
    <source>
        <strain evidence="18">CHK185-1770</strain>
    </source>
</reference>
<dbReference type="PROSITE" id="PS51387">
    <property type="entry name" value="FAD_PCMH"/>
    <property type="match status" value="1"/>
</dbReference>
<comment type="cofactor">
    <cofactor evidence="1 16">
        <name>FAD</name>
        <dbReference type="ChEBI" id="CHEBI:57692"/>
    </cofactor>
</comment>
<dbReference type="GO" id="GO:0051301">
    <property type="term" value="P:cell division"/>
    <property type="evidence" value="ECO:0007669"/>
    <property type="project" value="UniProtKB-KW"/>
</dbReference>
<evidence type="ECO:0000256" key="8">
    <source>
        <dbReference type="ARBA" id="ARBA00022827"/>
    </source>
</evidence>
<keyword evidence="9 16" id="KW-0521">NADP</keyword>
<evidence type="ECO:0000259" key="17">
    <source>
        <dbReference type="PROSITE" id="PS51387"/>
    </source>
</evidence>
<dbReference type="GO" id="GO:0008360">
    <property type="term" value="P:regulation of cell shape"/>
    <property type="evidence" value="ECO:0007669"/>
    <property type="project" value="UniProtKB-KW"/>
</dbReference>
<keyword evidence="8 16" id="KW-0274">FAD</keyword>
<dbReference type="EC" id="1.3.1.98" evidence="16"/>
<evidence type="ECO:0000256" key="11">
    <source>
        <dbReference type="ARBA" id="ARBA00022984"/>
    </source>
</evidence>
<dbReference type="GO" id="GO:0071949">
    <property type="term" value="F:FAD binding"/>
    <property type="evidence" value="ECO:0007669"/>
    <property type="project" value="InterPro"/>
</dbReference>
<feature type="domain" description="FAD-binding PCMH-type" evidence="17">
    <location>
        <begin position="33"/>
        <end position="199"/>
    </location>
</feature>
<reference evidence="18" key="1">
    <citation type="journal article" date="2021" name="PeerJ">
        <title>Extensive microbial diversity within the chicken gut microbiome revealed by metagenomics and culture.</title>
        <authorList>
            <person name="Gilroy R."/>
            <person name="Ravi A."/>
            <person name="Getino M."/>
            <person name="Pursley I."/>
            <person name="Horton D.L."/>
            <person name="Alikhan N.F."/>
            <person name="Baker D."/>
            <person name="Gharbi K."/>
            <person name="Hall N."/>
            <person name="Watson M."/>
            <person name="Adriaenssens E.M."/>
            <person name="Foster-Nyarko E."/>
            <person name="Jarju S."/>
            <person name="Secka A."/>
            <person name="Antonio M."/>
            <person name="Oren A."/>
            <person name="Chaudhuri R.R."/>
            <person name="La Ragione R."/>
            <person name="Hildebrand F."/>
            <person name="Pallen M.J."/>
        </authorList>
    </citation>
    <scope>NUCLEOTIDE SEQUENCE</scope>
    <source>
        <strain evidence="18">CHK185-1770</strain>
    </source>
</reference>
<keyword evidence="7 16" id="KW-0285">Flavoprotein</keyword>
<dbReference type="InterPro" id="IPR006094">
    <property type="entry name" value="Oxid_FAD_bind_N"/>
</dbReference>
<evidence type="ECO:0000256" key="16">
    <source>
        <dbReference type="HAMAP-Rule" id="MF_00037"/>
    </source>
</evidence>
<protein>
    <recommendedName>
        <fullName evidence="16">UDP-N-acetylenolpyruvoylglucosamine reductase</fullName>
        <ecNumber evidence="16">1.3.1.98</ecNumber>
    </recommendedName>
    <alternativeName>
        <fullName evidence="16">UDP-N-acetylmuramate dehydrogenase</fullName>
    </alternativeName>
</protein>
<evidence type="ECO:0000256" key="3">
    <source>
        <dbReference type="ARBA" id="ARBA00004496"/>
    </source>
</evidence>
<accession>A0A9D2MV23</accession>
<comment type="caution">
    <text evidence="18">The sequence shown here is derived from an EMBL/GenBank/DDBJ whole genome shotgun (WGS) entry which is preliminary data.</text>
</comment>
<feature type="active site" description="Proton donor" evidence="16">
    <location>
        <position position="228"/>
    </location>
</feature>
<dbReference type="SUPFAM" id="SSF56176">
    <property type="entry name" value="FAD-binding/transporter-associated domain-like"/>
    <property type="match status" value="1"/>
</dbReference>
<dbReference type="PANTHER" id="PTHR21071">
    <property type="entry name" value="UDP-N-ACETYLENOLPYRUVOYLGLUCOSAMINE REDUCTASE"/>
    <property type="match status" value="1"/>
</dbReference>
<dbReference type="SUPFAM" id="SSF56194">
    <property type="entry name" value="Uridine diphospho-N-Acetylenolpyruvylglucosamine reductase, MurB, C-terminal domain"/>
    <property type="match status" value="1"/>
</dbReference>
<dbReference type="GO" id="GO:0005829">
    <property type="term" value="C:cytosol"/>
    <property type="evidence" value="ECO:0007669"/>
    <property type="project" value="TreeGrafter"/>
</dbReference>
<evidence type="ECO:0000256" key="1">
    <source>
        <dbReference type="ARBA" id="ARBA00001974"/>
    </source>
</evidence>
<evidence type="ECO:0000256" key="12">
    <source>
        <dbReference type="ARBA" id="ARBA00023002"/>
    </source>
</evidence>
<dbReference type="Gene3D" id="3.30.43.10">
    <property type="entry name" value="Uridine Diphospho-n-acetylenolpyruvylglucosamine Reductase, domain 2"/>
    <property type="match status" value="1"/>
</dbReference>
<gene>
    <name evidence="16 18" type="primary">murB</name>
    <name evidence="18" type="ORF">H9710_01075</name>
</gene>
<keyword evidence="14 16" id="KW-0961">Cell wall biogenesis/degradation</keyword>
<dbReference type="InterPro" id="IPR003170">
    <property type="entry name" value="MurB"/>
</dbReference>
<dbReference type="InterPro" id="IPR016166">
    <property type="entry name" value="FAD-bd_PCMH"/>
</dbReference>
<comment type="catalytic activity">
    <reaction evidence="15 16">
        <text>UDP-N-acetyl-alpha-D-muramate + NADP(+) = UDP-N-acetyl-3-O-(1-carboxyvinyl)-alpha-D-glucosamine + NADPH + H(+)</text>
        <dbReference type="Rhea" id="RHEA:12248"/>
        <dbReference type="ChEBI" id="CHEBI:15378"/>
        <dbReference type="ChEBI" id="CHEBI:57783"/>
        <dbReference type="ChEBI" id="CHEBI:58349"/>
        <dbReference type="ChEBI" id="CHEBI:68483"/>
        <dbReference type="ChEBI" id="CHEBI:70757"/>
        <dbReference type="EC" id="1.3.1.98"/>
    </reaction>
</comment>
<evidence type="ECO:0000256" key="4">
    <source>
        <dbReference type="ARBA" id="ARBA00004752"/>
    </source>
</evidence>
<feature type="active site" evidence="16">
    <location>
        <position position="178"/>
    </location>
</feature>
<keyword evidence="5 16" id="KW-0963">Cytoplasm</keyword>
<dbReference type="InterPro" id="IPR016167">
    <property type="entry name" value="FAD-bd_PCMH_sub1"/>
</dbReference>
<evidence type="ECO:0000256" key="7">
    <source>
        <dbReference type="ARBA" id="ARBA00022630"/>
    </source>
</evidence>
<evidence type="ECO:0000256" key="13">
    <source>
        <dbReference type="ARBA" id="ARBA00023306"/>
    </source>
</evidence>
<dbReference type="AlphaFoldDB" id="A0A9D2MV23"/>
<evidence type="ECO:0000256" key="6">
    <source>
        <dbReference type="ARBA" id="ARBA00022618"/>
    </source>
</evidence>
<comment type="pathway">
    <text evidence="4 16">Cell wall biogenesis; peptidoglycan biosynthesis.</text>
</comment>
<dbReference type="NCBIfam" id="NF010480">
    <property type="entry name" value="PRK13905.1"/>
    <property type="match status" value="1"/>
</dbReference>
<dbReference type="InterPro" id="IPR011601">
    <property type="entry name" value="MurB_C"/>
</dbReference>
<evidence type="ECO:0000256" key="5">
    <source>
        <dbReference type="ARBA" id="ARBA00022490"/>
    </source>
</evidence>
<name>A0A9D2MV23_9FIRM</name>
<dbReference type="GO" id="GO:0071555">
    <property type="term" value="P:cell wall organization"/>
    <property type="evidence" value="ECO:0007669"/>
    <property type="project" value="UniProtKB-KW"/>
</dbReference>
<keyword evidence="10 16" id="KW-0133">Cell shape</keyword>
<dbReference type="Pfam" id="PF02873">
    <property type="entry name" value="MurB_C"/>
    <property type="match status" value="1"/>
</dbReference>
<evidence type="ECO:0000256" key="9">
    <source>
        <dbReference type="ARBA" id="ARBA00022857"/>
    </source>
</evidence>